<gene>
    <name evidence="1" type="ORF">Tco_1005594</name>
</gene>
<accession>A0ABQ5FF56</accession>
<name>A0ABQ5FF56_9ASTR</name>
<evidence type="ECO:0000313" key="1">
    <source>
        <dbReference type="EMBL" id="GJT62061.1"/>
    </source>
</evidence>
<reference evidence="1" key="2">
    <citation type="submission" date="2022-01" db="EMBL/GenBank/DDBJ databases">
        <authorList>
            <person name="Yamashiro T."/>
            <person name="Shiraishi A."/>
            <person name="Satake H."/>
            <person name="Nakayama K."/>
        </authorList>
    </citation>
    <scope>NUCLEOTIDE SEQUENCE</scope>
</reference>
<dbReference type="EMBL" id="BQNB010017342">
    <property type="protein sequence ID" value="GJT62061.1"/>
    <property type="molecule type" value="Genomic_DNA"/>
</dbReference>
<organism evidence="1 2">
    <name type="scientific">Tanacetum coccineum</name>
    <dbReference type="NCBI Taxonomy" id="301880"/>
    <lineage>
        <taxon>Eukaryota</taxon>
        <taxon>Viridiplantae</taxon>
        <taxon>Streptophyta</taxon>
        <taxon>Embryophyta</taxon>
        <taxon>Tracheophyta</taxon>
        <taxon>Spermatophyta</taxon>
        <taxon>Magnoliopsida</taxon>
        <taxon>eudicotyledons</taxon>
        <taxon>Gunneridae</taxon>
        <taxon>Pentapetalae</taxon>
        <taxon>asterids</taxon>
        <taxon>campanulids</taxon>
        <taxon>Asterales</taxon>
        <taxon>Asteraceae</taxon>
        <taxon>Asteroideae</taxon>
        <taxon>Anthemideae</taxon>
        <taxon>Anthemidinae</taxon>
        <taxon>Tanacetum</taxon>
    </lineage>
</organism>
<reference evidence="1" key="1">
    <citation type="journal article" date="2022" name="Int. J. Mol. Sci.">
        <title>Draft Genome of Tanacetum Coccineum: Genomic Comparison of Closely Related Tanacetum-Family Plants.</title>
        <authorList>
            <person name="Yamashiro T."/>
            <person name="Shiraishi A."/>
            <person name="Nakayama K."/>
            <person name="Satake H."/>
        </authorList>
    </citation>
    <scope>NUCLEOTIDE SEQUENCE</scope>
</reference>
<dbReference type="Proteomes" id="UP001151760">
    <property type="component" value="Unassembled WGS sequence"/>
</dbReference>
<protein>
    <submittedName>
        <fullName evidence="1">Uncharacterized protein</fullName>
    </submittedName>
</protein>
<comment type="caution">
    <text evidence="1">The sequence shown here is derived from an EMBL/GenBank/DDBJ whole genome shotgun (WGS) entry which is preliminary data.</text>
</comment>
<proteinExistence type="predicted"/>
<keyword evidence="2" id="KW-1185">Reference proteome</keyword>
<sequence>MGLTATSVVKDFLGPTFTAEASASSEAFALGDCRVPALLVTSEVPAYGTKVFDVLGRASFLFSVYLLSFSSFALDFSLLEMMVPWEWHKVIDGSRLPLLFNSMNSLLQLLRGFNDGRICFAFGERSLLLVFNLHGDNEKKVTDSKLCIELPAIDHNMPRIGDIVYSDVAKDVGAEG</sequence>
<evidence type="ECO:0000313" key="2">
    <source>
        <dbReference type="Proteomes" id="UP001151760"/>
    </source>
</evidence>